<dbReference type="GO" id="GO:0005524">
    <property type="term" value="F:ATP binding"/>
    <property type="evidence" value="ECO:0007669"/>
    <property type="project" value="UniProtKB-KW"/>
</dbReference>
<dbReference type="SUPFAM" id="SSF52540">
    <property type="entry name" value="P-loop containing nucleoside triphosphate hydrolases"/>
    <property type="match status" value="1"/>
</dbReference>
<dbReference type="AlphaFoldDB" id="A0A840FAB9"/>
<keyword evidence="2" id="KW-0547">Nucleotide-binding</keyword>
<dbReference type="Pfam" id="PF13304">
    <property type="entry name" value="AAA_21"/>
    <property type="match status" value="1"/>
</dbReference>
<accession>A0A840FAB9</accession>
<dbReference type="Proteomes" id="UP000529795">
    <property type="component" value="Unassembled WGS sequence"/>
</dbReference>
<dbReference type="InterPro" id="IPR051396">
    <property type="entry name" value="Bact_Antivir_Def_Nuclease"/>
</dbReference>
<protein>
    <submittedName>
        <fullName evidence="2">Energy-coupling factor transporter ATP-binding protein EcfA2</fullName>
    </submittedName>
</protein>
<dbReference type="EMBL" id="JACIEV010000001">
    <property type="protein sequence ID" value="MBB4152457.1"/>
    <property type="molecule type" value="Genomic_DNA"/>
</dbReference>
<proteinExistence type="predicted"/>
<dbReference type="PANTHER" id="PTHR43581">
    <property type="entry name" value="ATP/GTP PHOSPHATASE"/>
    <property type="match status" value="1"/>
</dbReference>
<dbReference type="InterPro" id="IPR027417">
    <property type="entry name" value="P-loop_NTPase"/>
</dbReference>
<comment type="caution">
    <text evidence="2">The sequence shown here is derived from an EMBL/GenBank/DDBJ whole genome shotgun (WGS) entry which is preliminary data.</text>
</comment>
<reference evidence="2 3" key="1">
    <citation type="submission" date="2020-08" db="EMBL/GenBank/DDBJ databases">
        <title>Genomic Encyclopedia of Type Strains, Phase IV (KMG-IV): sequencing the most valuable type-strain genomes for metagenomic binning, comparative biology and taxonomic classification.</title>
        <authorList>
            <person name="Goeker M."/>
        </authorList>
    </citation>
    <scope>NUCLEOTIDE SEQUENCE [LARGE SCALE GENOMIC DNA]</scope>
    <source>
        <strain evidence="2 3">YC6723</strain>
    </source>
</reference>
<keyword evidence="2" id="KW-0067">ATP-binding</keyword>
<dbReference type="CDD" id="cd00267">
    <property type="entry name" value="ABC_ATPase"/>
    <property type="match status" value="1"/>
</dbReference>
<dbReference type="GO" id="GO:0016887">
    <property type="term" value="F:ATP hydrolysis activity"/>
    <property type="evidence" value="ECO:0007669"/>
    <property type="project" value="InterPro"/>
</dbReference>
<gene>
    <name evidence="2" type="ORF">GGQ80_000333</name>
</gene>
<name>A0A840FAB9_9SPHN</name>
<dbReference type="RefSeq" id="WP_183981984.1">
    <property type="nucleotide sequence ID" value="NZ_JACIEV010000001.1"/>
</dbReference>
<evidence type="ECO:0000259" key="1">
    <source>
        <dbReference type="Pfam" id="PF13304"/>
    </source>
</evidence>
<evidence type="ECO:0000313" key="3">
    <source>
        <dbReference type="Proteomes" id="UP000529795"/>
    </source>
</evidence>
<dbReference type="InterPro" id="IPR003959">
    <property type="entry name" value="ATPase_AAA_core"/>
</dbReference>
<dbReference type="PANTHER" id="PTHR43581:SF4">
    <property type="entry name" value="ATP_GTP PHOSPHATASE"/>
    <property type="match status" value="1"/>
</dbReference>
<evidence type="ECO:0000313" key="2">
    <source>
        <dbReference type="EMBL" id="MBB4152457.1"/>
    </source>
</evidence>
<organism evidence="2 3">
    <name type="scientific">Sphingomonas jinjuensis</name>
    <dbReference type="NCBI Taxonomy" id="535907"/>
    <lineage>
        <taxon>Bacteria</taxon>
        <taxon>Pseudomonadati</taxon>
        <taxon>Pseudomonadota</taxon>
        <taxon>Alphaproteobacteria</taxon>
        <taxon>Sphingomonadales</taxon>
        <taxon>Sphingomonadaceae</taxon>
        <taxon>Sphingomonas</taxon>
    </lineage>
</organism>
<sequence>MPGKVILENIRNVGRLEFEIPDRGVWLLTAGNGGGKSSLLACLRRLGYRQAFPVHFPTSQRSERLDNFDNARITYEINDDSVTYSYSGIRWAPIPKKNSQIFSRFGYSDVVYIGATADRISPRPGDFDTGRVQRAAPYVVQNANRIFDTDRYSLLRSVNLTRGGWNRAYVMAHDDNPRTYHSENHFSMGELCVLNLLQQINECRNNSLLLIDELELAIHPKAQRNLLEYLIEEAQRKGLTVIFSTHSVTLLKAARRRSIILLNRVGDNVEPMYGCFPALALGYLADTEERIADSFIYVEDEAAAYAVEPLVKLAIREKYDRMEAFPTVSIVPIGPFSAVMRFMRGSAAMLPDHVMQHALLDEDVQTETLGRWQRSGNAVRLAEFEQIRRRTSFLPWVPEVLVCRQMYIGADFYQAELRRELMSARVGINRGSFGFVDQLHGSDLRAEAKRAYDDFVTHLMTVSGKTEPEVKALLFKVVAEKAFSDEPGTYNALLVPMI</sequence>
<feature type="domain" description="ATPase AAA-type core" evidence="1">
    <location>
        <begin position="59"/>
        <end position="251"/>
    </location>
</feature>
<keyword evidence="3" id="KW-1185">Reference proteome</keyword>
<dbReference type="Gene3D" id="3.40.50.300">
    <property type="entry name" value="P-loop containing nucleotide triphosphate hydrolases"/>
    <property type="match status" value="1"/>
</dbReference>